<gene>
    <name evidence="1" type="ORF">DFR76_12112</name>
</gene>
<evidence type="ECO:0000313" key="2">
    <source>
        <dbReference type="Proteomes" id="UP000254869"/>
    </source>
</evidence>
<sequence>MSEPSRVLTGVDASKPNAARVYDYVLGGGDNYAVDRAFAEEMLTIAPDNRALARYSRQFLLQAVALAADAGVRQFIDLGAGIPNSPNVHEVAQKIDPSARVVSIDYDPVVYAYANAYLSGAPGVTSMLADVRDPDDIIDRLREQALIDFDQPVAILLVGVLHFVMDDEHPAEIIARLRSVMVSGSYLVFTHVSDESDHAFISQSKVHTAGSSAQGAFRSRAEMASYFDGFEFLAPGLVPVQHWLDSEAPATKVVILGGVCRMP</sequence>
<keyword evidence="1" id="KW-0808">Transferase</keyword>
<dbReference type="SUPFAM" id="SSF53335">
    <property type="entry name" value="S-adenosyl-L-methionine-dependent methyltransferases"/>
    <property type="match status" value="1"/>
</dbReference>
<dbReference type="Proteomes" id="UP000254869">
    <property type="component" value="Unassembled WGS sequence"/>
</dbReference>
<organism evidence="1 2">
    <name type="scientific">Nocardia pseudobrasiliensis</name>
    <dbReference type="NCBI Taxonomy" id="45979"/>
    <lineage>
        <taxon>Bacteria</taxon>
        <taxon>Bacillati</taxon>
        <taxon>Actinomycetota</taxon>
        <taxon>Actinomycetes</taxon>
        <taxon>Mycobacteriales</taxon>
        <taxon>Nocardiaceae</taxon>
        <taxon>Nocardia</taxon>
    </lineage>
</organism>
<dbReference type="GO" id="GO:0008168">
    <property type="term" value="F:methyltransferase activity"/>
    <property type="evidence" value="ECO:0007669"/>
    <property type="project" value="UniProtKB-KW"/>
</dbReference>
<dbReference type="Gene3D" id="3.40.50.150">
    <property type="entry name" value="Vaccinia Virus protein VP39"/>
    <property type="match status" value="1"/>
</dbReference>
<dbReference type="CDD" id="cd02440">
    <property type="entry name" value="AdoMet_MTases"/>
    <property type="match status" value="1"/>
</dbReference>
<proteinExistence type="predicted"/>
<dbReference type="InterPro" id="IPR029063">
    <property type="entry name" value="SAM-dependent_MTases_sf"/>
</dbReference>
<dbReference type="EMBL" id="QQBC01000021">
    <property type="protein sequence ID" value="RDI58993.1"/>
    <property type="molecule type" value="Genomic_DNA"/>
</dbReference>
<dbReference type="Pfam" id="PF04672">
    <property type="entry name" value="Methyltransf_19"/>
    <property type="match status" value="1"/>
</dbReference>
<dbReference type="STRING" id="1210086.GCA_001613105_03721"/>
<dbReference type="AlphaFoldDB" id="A0A370HK67"/>
<dbReference type="InterPro" id="IPR006764">
    <property type="entry name" value="SAM_dep_MeTrfase_SAV2177_type"/>
</dbReference>
<keyword evidence="2" id="KW-1185">Reference proteome</keyword>
<name>A0A370HK67_9NOCA</name>
<accession>A0A370HK67</accession>
<dbReference type="PIRSF" id="PIRSF017393">
    <property type="entry name" value="MTase_SAV2177"/>
    <property type="match status" value="1"/>
</dbReference>
<reference evidence="1 2" key="1">
    <citation type="submission" date="2018-07" db="EMBL/GenBank/DDBJ databases">
        <title>Genomic Encyclopedia of Type Strains, Phase IV (KMG-IV): sequencing the most valuable type-strain genomes for metagenomic binning, comparative biology and taxonomic classification.</title>
        <authorList>
            <person name="Goeker M."/>
        </authorList>
    </citation>
    <scope>NUCLEOTIDE SEQUENCE [LARGE SCALE GENOMIC DNA]</scope>
    <source>
        <strain evidence="1 2">DSM 44290</strain>
    </source>
</reference>
<keyword evidence="1" id="KW-0489">Methyltransferase</keyword>
<protein>
    <submittedName>
        <fullName evidence="1">S-adenosyl methyltransferase</fullName>
    </submittedName>
</protein>
<evidence type="ECO:0000313" key="1">
    <source>
        <dbReference type="EMBL" id="RDI58993.1"/>
    </source>
</evidence>
<comment type="caution">
    <text evidence="1">The sequence shown here is derived from an EMBL/GenBank/DDBJ whole genome shotgun (WGS) entry which is preliminary data.</text>
</comment>
<dbReference type="GO" id="GO:0032259">
    <property type="term" value="P:methylation"/>
    <property type="evidence" value="ECO:0007669"/>
    <property type="project" value="UniProtKB-KW"/>
</dbReference>